<dbReference type="GO" id="GO:0030313">
    <property type="term" value="C:cell envelope"/>
    <property type="evidence" value="ECO:0007669"/>
    <property type="project" value="UniProtKB-SubCell"/>
</dbReference>
<feature type="binding site" evidence="13">
    <location>
        <position position="317"/>
    </location>
    <ligand>
        <name>[4Fe-4S] cluster</name>
        <dbReference type="ChEBI" id="CHEBI:49883"/>
        <label>2</label>
    </ligand>
</feature>
<dbReference type="PIRSF" id="PIRSF000310">
    <property type="entry name" value="NiFe_hyd_ssu"/>
    <property type="match status" value="1"/>
</dbReference>
<feature type="binding site" evidence="13">
    <location>
        <position position="212"/>
    </location>
    <ligand>
        <name>[4Fe-4S] cluster</name>
        <dbReference type="ChEBI" id="CHEBI:49883"/>
        <label>1</label>
    </ligand>
</feature>
<dbReference type="Pfam" id="PF14720">
    <property type="entry name" value="NiFe_hyd_SSU_C"/>
    <property type="match status" value="1"/>
</dbReference>
<evidence type="ECO:0000256" key="12">
    <source>
        <dbReference type="ARBA" id="ARBA00023291"/>
    </source>
</evidence>
<dbReference type="PROSITE" id="PS51318">
    <property type="entry name" value="TAT"/>
    <property type="match status" value="1"/>
</dbReference>
<dbReference type="Proteomes" id="UP000503399">
    <property type="component" value="Chromosome"/>
</dbReference>
<evidence type="ECO:0000256" key="5">
    <source>
        <dbReference type="ARBA" id="ARBA00011771"/>
    </source>
</evidence>
<keyword evidence="18" id="KW-1185">Reference proteome</keyword>
<dbReference type="GO" id="GO:0044569">
    <property type="term" value="C:[Ni-Fe] hydrogenase complex"/>
    <property type="evidence" value="ECO:0007669"/>
    <property type="project" value="TreeGrafter"/>
</dbReference>
<evidence type="ECO:0000256" key="13">
    <source>
        <dbReference type="PIRSR" id="PIRSR000310-1"/>
    </source>
</evidence>
<dbReference type="Gene3D" id="4.10.480.10">
    <property type="entry name" value="Cytochrome-c3 hydrogenase, C-terminal domain"/>
    <property type="match status" value="1"/>
</dbReference>
<evidence type="ECO:0000313" key="18">
    <source>
        <dbReference type="Proteomes" id="UP000503399"/>
    </source>
</evidence>
<evidence type="ECO:0000256" key="6">
    <source>
        <dbReference type="ARBA" id="ARBA00022485"/>
    </source>
</evidence>
<sequence>MPQKSDKPAAFSDLPKVDGRPMEGSPDGAHVDIDRVLAQVDRRLDLLADQGPASETVLDKILAAGYTRRDFLKWTSMLTAAMMLPPVFEPRVARAASLTHRVPVIWINLQDCDGNTESLLRTADPGFAEVILDTISLDYNETVMAPSGSASEKSLNDSLAKNKGQYVAVFEGSLPTGLNGGYLTIGSSGETGLSLAKRVAAGASLVMAAGTCAAFGGIPAAHPNPTGAKGVSDALGIPVVNISGCPANATNIVGTILEVVMFGNKPPLDRYGRPMWAYGHRIHDNCERRGHFDAGEYVTQWGDTAAQNGWCLFKMGCKGPYTFNNCPQVRWNQQVSWPIRAGHGCIGCAEPNFWDTMTPFEQPLSANIYGSALGIAADAKANTVGGVVLGVAAAGIVVHAGATAIRNRANPDWKDEKESEKKGFTPDGKKTPPTAPGA</sequence>
<dbReference type="KEGG" id="hfv:R50_1064"/>
<accession>A0A6F8ZFL1</accession>
<dbReference type="SUPFAM" id="SSF56770">
    <property type="entry name" value="HydA/Nqo6-like"/>
    <property type="match status" value="1"/>
</dbReference>
<comment type="cofactor">
    <cofactor evidence="1">
        <name>[3Fe-4S] cluster</name>
        <dbReference type="ChEBI" id="CHEBI:21137"/>
    </cofactor>
</comment>
<reference evidence="17 18" key="1">
    <citation type="submission" date="2020-02" db="EMBL/GenBank/DDBJ databases">
        <authorList>
            <person name="Hogendoorn C."/>
        </authorList>
    </citation>
    <scope>NUCLEOTIDE SEQUENCE [LARGE SCALE GENOMIC DNA]</scope>
    <source>
        <strain evidence="17">R501</strain>
    </source>
</reference>
<evidence type="ECO:0000256" key="10">
    <source>
        <dbReference type="ARBA" id="ARBA00023004"/>
    </source>
</evidence>
<feature type="region of interest" description="Disordered" evidence="14">
    <location>
        <begin position="409"/>
        <end position="438"/>
    </location>
</feature>
<proteinExistence type="inferred from homology"/>
<feature type="binding site" evidence="13">
    <location>
        <position position="286"/>
    </location>
    <ligand>
        <name>[4Fe-4S] cluster</name>
        <dbReference type="ChEBI" id="CHEBI:49883"/>
        <label>2</label>
    </ligand>
</feature>
<dbReference type="GO" id="GO:0051539">
    <property type="term" value="F:4 iron, 4 sulfur cluster binding"/>
    <property type="evidence" value="ECO:0007669"/>
    <property type="project" value="UniProtKB-KW"/>
</dbReference>
<dbReference type="InterPro" id="IPR037024">
    <property type="entry name" value="NiFe_Hase_small_N_sf"/>
</dbReference>
<dbReference type="GO" id="GO:0046872">
    <property type="term" value="F:metal ion binding"/>
    <property type="evidence" value="ECO:0007669"/>
    <property type="project" value="UniProtKB-KW"/>
</dbReference>
<dbReference type="Pfam" id="PF01058">
    <property type="entry name" value="Oxidored_q6"/>
    <property type="match status" value="1"/>
</dbReference>
<keyword evidence="11 13" id="KW-0411">Iron-sulfur</keyword>
<feature type="domain" description="NADH:ubiquinone oxidoreductase-like 20kDa subunit" evidence="15">
    <location>
        <begin position="112"/>
        <end position="258"/>
    </location>
</feature>
<feature type="binding site" evidence="13">
    <location>
        <position position="283"/>
    </location>
    <ligand>
        <name>[4Fe-4S] cluster</name>
        <dbReference type="ChEBI" id="CHEBI:49883"/>
        <label>2</label>
    </ligand>
</feature>
<comment type="subunit">
    <text evidence="5">Heterodimer of a large and a small subunit.</text>
</comment>
<evidence type="ECO:0000256" key="3">
    <source>
        <dbReference type="ARBA" id="ARBA00004196"/>
    </source>
</evidence>
<feature type="binding site" evidence="13">
    <location>
        <position position="245"/>
    </location>
    <ligand>
        <name>[4Fe-4S] cluster</name>
        <dbReference type="ChEBI" id="CHEBI:49883"/>
        <label>1</label>
    </ligand>
</feature>
<dbReference type="GO" id="GO:0008901">
    <property type="term" value="F:ferredoxin hydrogenase activity"/>
    <property type="evidence" value="ECO:0007669"/>
    <property type="project" value="InterPro"/>
</dbReference>
<keyword evidence="10 13" id="KW-0408">Iron</keyword>
<keyword evidence="12 13" id="KW-0003">3Fe-4S</keyword>
<dbReference type="PRINTS" id="PR00614">
    <property type="entry name" value="NIHGNASESMLL"/>
</dbReference>
<keyword evidence="7 13" id="KW-0479">Metal-binding</keyword>
<evidence type="ECO:0000256" key="1">
    <source>
        <dbReference type="ARBA" id="ARBA00001927"/>
    </source>
</evidence>
<feature type="region of interest" description="Disordered" evidence="14">
    <location>
        <begin position="1"/>
        <end position="29"/>
    </location>
</feature>
<dbReference type="GO" id="GO:0051538">
    <property type="term" value="F:3 iron, 4 sulfur cluster binding"/>
    <property type="evidence" value="ECO:0007669"/>
    <property type="project" value="UniProtKB-KW"/>
</dbReference>
<dbReference type="NCBIfam" id="TIGR00391">
    <property type="entry name" value="hydA"/>
    <property type="match status" value="1"/>
</dbReference>
<evidence type="ECO:0000256" key="14">
    <source>
        <dbReference type="SAM" id="MobiDB-lite"/>
    </source>
</evidence>
<feature type="domain" description="Cytochrome-c3 hydrogenase C-terminal" evidence="16">
    <location>
        <begin position="278"/>
        <end position="360"/>
    </location>
</feature>
<dbReference type="GO" id="GO:0009055">
    <property type="term" value="F:electron transfer activity"/>
    <property type="evidence" value="ECO:0007669"/>
    <property type="project" value="TreeGrafter"/>
</dbReference>
<evidence type="ECO:0000256" key="11">
    <source>
        <dbReference type="ARBA" id="ARBA00023014"/>
    </source>
</evidence>
<dbReference type="PANTHER" id="PTHR30013">
    <property type="entry name" value="NIFE / NIFESE HYDROGENASE SMALL SUBUNIT FAMILY MEMBER"/>
    <property type="match status" value="1"/>
</dbReference>
<evidence type="ECO:0000256" key="7">
    <source>
        <dbReference type="ARBA" id="ARBA00022723"/>
    </source>
</evidence>
<dbReference type="InterPro" id="IPR027394">
    <property type="entry name" value="Cytochrome-c3_hydrogenase_C"/>
</dbReference>
<feature type="binding site" evidence="13">
    <location>
        <position position="348"/>
    </location>
    <ligand>
        <name>[3Fe-4S] cluster</name>
        <dbReference type="ChEBI" id="CHEBI:21137"/>
    </ligand>
</feature>
<dbReference type="EMBL" id="LR778114">
    <property type="protein sequence ID" value="CAB1128570.1"/>
    <property type="molecule type" value="Genomic_DNA"/>
</dbReference>
<comment type="subcellular location">
    <subcellularLocation>
        <location evidence="3">Cell envelope</location>
    </subcellularLocation>
</comment>
<evidence type="ECO:0000256" key="2">
    <source>
        <dbReference type="ARBA" id="ARBA00001966"/>
    </source>
</evidence>
<evidence type="ECO:0000259" key="15">
    <source>
        <dbReference type="Pfam" id="PF01058"/>
    </source>
</evidence>
<comment type="cofactor">
    <cofactor evidence="2">
        <name>[4Fe-4S] cluster</name>
        <dbReference type="ChEBI" id="CHEBI:49883"/>
    </cofactor>
</comment>
<evidence type="ECO:0000256" key="8">
    <source>
        <dbReference type="ARBA" id="ARBA00022729"/>
    </source>
</evidence>
<dbReference type="GO" id="GO:0009061">
    <property type="term" value="P:anaerobic respiration"/>
    <property type="evidence" value="ECO:0007669"/>
    <property type="project" value="TreeGrafter"/>
</dbReference>
<gene>
    <name evidence="17" type="primary">hynA</name>
    <name evidence="17" type="ORF">R50_1064</name>
</gene>
<evidence type="ECO:0000256" key="4">
    <source>
        <dbReference type="ARBA" id="ARBA00006605"/>
    </source>
</evidence>
<feature type="binding site" evidence="13">
    <location>
        <position position="326"/>
    </location>
    <ligand>
        <name>[3Fe-4S] cluster</name>
        <dbReference type="ChEBI" id="CHEBI:21137"/>
    </ligand>
</feature>
<organism evidence="17 18">
    <name type="scientific">Candidatus Hydrogenisulfobacillus filiaventi</name>
    <dbReference type="NCBI Taxonomy" id="2707344"/>
    <lineage>
        <taxon>Bacteria</taxon>
        <taxon>Bacillati</taxon>
        <taxon>Bacillota</taxon>
        <taxon>Clostridia</taxon>
        <taxon>Eubacteriales</taxon>
        <taxon>Clostridiales Family XVII. Incertae Sedis</taxon>
        <taxon>Candidatus Hydrogenisulfobacillus</taxon>
    </lineage>
</organism>
<keyword evidence="9 17" id="KW-0560">Oxidoreductase</keyword>
<comment type="similarity">
    <text evidence="4">Belongs to the [NiFe]/[NiFeSe] hydrogenase small subunit family.</text>
</comment>
<dbReference type="GO" id="GO:0016020">
    <property type="term" value="C:membrane"/>
    <property type="evidence" value="ECO:0007669"/>
    <property type="project" value="TreeGrafter"/>
</dbReference>
<name>A0A6F8ZFL1_9FIRM</name>
<dbReference type="AlphaFoldDB" id="A0A6F8ZFL1"/>
<dbReference type="PANTHER" id="PTHR30013:SF7">
    <property type="entry name" value="HYDROGENASE-2 SMALL CHAIN"/>
    <property type="match status" value="1"/>
</dbReference>
<dbReference type="GO" id="GO:0033748">
    <property type="term" value="F:hydrogenase (acceptor) activity"/>
    <property type="evidence" value="ECO:0007669"/>
    <property type="project" value="UniProtKB-EC"/>
</dbReference>
<dbReference type="Gene3D" id="3.40.50.700">
    <property type="entry name" value="NADH:ubiquinone oxidoreductase-like, 20kDa subunit"/>
    <property type="match status" value="1"/>
</dbReference>
<evidence type="ECO:0000313" key="17">
    <source>
        <dbReference type="EMBL" id="CAB1128570.1"/>
    </source>
</evidence>
<dbReference type="InterPro" id="IPR001821">
    <property type="entry name" value="NiFe_hydrogenase_ssu"/>
</dbReference>
<keyword evidence="6 13" id="KW-0004">4Fe-4S</keyword>
<feature type="binding site" evidence="13">
    <location>
        <position position="311"/>
    </location>
    <ligand>
        <name>[4Fe-4S] cluster</name>
        <dbReference type="ChEBI" id="CHEBI:49883"/>
        <label>2</label>
    </ligand>
</feature>
<feature type="binding site" evidence="13">
    <location>
        <position position="112"/>
    </location>
    <ligand>
        <name>[4Fe-4S] cluster</name>
        <dbReference type="ChEBI" id="CHEBI:49883"/>
        <label>1</label>
    </ligand>
</feature>
<feature type="binding site" evidence="13">
    <location>
        <position position="345"/>
    </location>
    <ligand>
        <name>[3Fe-4S] cluster</name>
        <dbReference type="ChEBI" id="CHEBI:21137"/>
    </ligand>
</feature>
<keyword evidence="8" id="KW-0732">Signal</keyword>
<dbReference type="EC" id="1.12.99.6" evidence="17"/>
<evidence type="ECO:0000259" key="16">
    <source>
        <dbReference type="Pfam" id="PF14720"/>
    </source>
</evidence>
<dbReference type="InterPro" id="IPR006311">
    <property type="entry name" value="TAT_signal"/>
</dbReference>
<protein>
    <submittedName>
        <fullName evidence="17">Hydrogenase small subunit</fullName>
        <ecNumber evidence="17">1.12.99.6</ecNumber>
    </submittedName>
</protein>
<dbReference type="InterPro" id="IPR006137">
    <property type="entry name" value="NADH_UbQ_OxRdtase-like_20kDa"/>
</dbReference>
<feature type="compositionally biased region" description="Basic and acidic residues" evidence="14">
    <location>
        <begin position="409"/>
        <end position="430"/>
    </location>
</feature>
<dbReference type="GO" id="GO:0009375">
    <property type="term" value="C:ferredoxin hydrogenase complex"/>
    <property type="evidence" value="ECO:0007669"/>
    <property type="project" value="InterPro"/>
</dbReference>
<dbReference type="InterPro" id="IPR037148">
    <property type="entry name" value="NiFe-Hase_small_C_sf"/>
</dbReference>
<evidence type="ECO:0000256" key="9">
    <source>
        <dbReference type="ARBA" id="ARBA00023002"/>
    </source>
</evidence>